<feature type="coiled-coil region" evidence="3">
    <location>
        <begin position="335"/>
        <end position="362"/>
    </location>
</feature>
<dbReference type="PANTHER" id="PTHR38432:SF1">
    <property type="entry name" value="TELA-LIKE PROTEIN SAOUHSC_01408"/>
    <property type="match status" value="1"/>
</dbReference>
<dbReference type="Pfam" id="PF05816">
    <property type="entry name" value="TelA"/>
    <property type="match status" value="1"/>
</dbReference>
<dbReference type="RefSeq" id="WP_071449111.1">
    <property type="nucleotide sequence ID" value="NZ_MLOK01000054.1"/>
</dbReference>
<reference evidence="5 6" key="1">
    <citation type="journal article" date="2016" name="BMC Genomics">
        <title>Consensus pan-genome assembly of the specialised wine bacterium Oenococcus oeni.</title>
        <authorList>
            <person name="Sternes P.R."/>
            <person name="Borneman A.R."/>
        </authorList>
    </citation>
    <scope>NUCLEOTIDE SEQUENCE [LARGE SCALE GENOMIC DNA]</scope>
    <source>
        <strain evidence="5 6">AWRIB661</strain>
    </source>
</reference>
<comment type="caution">
    <text evidence="5">The sequence shown here is derived from an EMBL/GenBank/DDBJ whole genome shotgun (WGS) entry which is preliminary data.</text>
</comment>
<gene>
    <name evidence="5" type="ORF">ATX59_08235</name>
</gene>
<accession>A0A483BPN6</accession>
<feature type="compositionally biased region" description="Polar residues" evidence="4">
    <location>
        <begin position="1"/>
        <end position="14"/>
    </location>
</feature>
<dbReference type="PANTHER" id="PTHR38432">
    <property type="entry name" value="TELA-LIKE PROTEIN SAOUHSC_01408"/>
    <property type="match status" value="1"/>
</dbReference>
<dbReference type="EMBL" id="MLOK01000054">
    <property type="protein sequence ID" value="OIM20554.1"/>
    <property type="molecule type" value="Genomic_DNA"/>
</dbReference>
<proteinExistence type="inferred from homology"/>
<dbReference type="Proteomes" id="UP000181728">
    <property type="component" value="Unassembled WGS sequence"/>
</dbReference>
<evidence type="ECO:0000256" key="1">
    <source>
        <dbReference type="ARBA" id="ARBA00005541"/>
    </source>
</evidence>
<keyword evidence="3" id="KW-0175">Coiled coil</keyword>
<dbReference type="AlphaFoldDB" id="A0A483BPN6"/>
<evidence type="ECO:0000313" key="6">
    <source>
        <dbReference type="Proteomes" id="UP000181728"/>
    </source>
</evidence>
<comment type="similarity">
    <text evidence="1 2">Belongs to the TelA family.</text>
</comment>
<feature type="region of interest" description="Disordered" evidence="4">
    <location>
        <begin position="1"/>
        <end position="29"/>
    </location>
</feature>
<sequence>MANLNNGTGETNQVDPKRPILPSLSPDQQAKARELSKQLDGLDQEQIINYGSDIQKEISDFSQNVLNQVSNKELGSIGDNLRDLVVTIGESKPEELAPQKEGLISKIFGRVRRSVLEIQAKYEKVGEQIDKAATQLSSQRQGLMNDNKMLEGLYQKNLDYYNQLNLYIAGAEVKEKDIRDNILTAAQKRATKTQNQLDAQTVQDVYQTLTTLEKRNYDLKLTRQIAIQQAPQIRLVQTTNRQLSEKIQSSINTAIPLWKNQIAIALTLFKQRDAVNTQKAVSETTNHLLEQNSEMLKQSSLETAKESERGVVDIGSLKKSQQNLIDTIQQTIQIQNDGRERRASAENDLLQLEDQMKSELKRISNNRNSTGDLKDHKSN</sequence>
<protein>
    <submittedName>
        <fullName evidence="5">Toxic anion resistance protein</fullName>
    </submittedName>
</protein>
<organism evidence="5 6">
    <name type="scientific">Oenococcus oeni</name>
    <name type="common">Leuconostoc oenos</name>
    <dbReference type="NCBI Taxonomy" id="1247"/>
    <lineage>
        <taxon>Bacteria</taxon>
        <taxon>Bacillati</taxon>
        <taxon>Bacillota</taxon>
        <taxon>Bacilli</taxon>
        <taxon>Lactobacillales</taxon>
        <taxon>Lactobacillaceae</taxon>
        <taxon>Oenococcus</taxon>
    </lineage>
</organism>
<evidence type="ECO:0000256" key="3">
    <source>
        <dbReference type="SAM" id="Coils"/>
    </source>
</evidence>
<name>A0A483BPN6_OENOE</name>
<dbReference type="PIRSF" id="PIRSF026508">
    <property type="entry name" value="TelA"/>
    <property type="match status" value="1"/>
</dbReference>
<evidence type="ECO:0000256" key="4">
    <source>
        <dbReference type="SAM" id="MobiDB-lite"/>
    </source>
</evidence>
<dbReference type="InterPro" id="IPR008863">
    <property type="entry name" value="Toxic_anion-R_TelA"/>
</dbReference>
<evidence type="ECO:0000256" key="2">
    <source>
        <dbReference type="PIRNR" id="PIRNR026508"/>
    </source>
</evidence>
<evidence type="ECO:0000313" key="5">
    <source>
        <dbReference type="EMBL" id="OIM20554.1"/>
    </source>
</evidence>